<dbReference type="PANTHER" id="PTHR12526">
    <property type="entry name" value="GLYCOSYLTRANSFERASE"/>
    <property type="match status" value="1"/>
</dbReference>
<evidence type="ECO:0000313" key="3">
    <source>
        <dbReference type="EMBL" id="GGZ56836.1"/>
    </source>
</evidence>
<proteinExistence type="predicted"/>
<dbReference type="SUPFAM" id="SSF53756">
    <property type="entry name" value="UDP-Glycosyltransferase/glycogen phosphorylase"/>
    <property type="match status" value="1"/>
</dbReference>
<keyword evidence="3" id="KW-0808">Transferase</keyword>
<dbReference type="GeneID" id="94369470"/>
<gene>
    <name evidence="3" type="ORF">GCM10008088_18050</name>
</gene>
<feature type="domain" description="Glycosyl transferase family 1" evidence="1">
    <location>
        <begin position="185"/>
        <end position="344"/>
    </location>
</feature>
<dbReference type="GO" id="GO:0016740">
    <property type="term" value="F:transferase activity"/>
    <property type="evidence" value="ECO:0007669"/>
    <property type="project" value="UniProtKB-KW"/>
</dbReference>
<organism evidence="3 4">
    <name type="scientific">Mesonia mobilis</name>
    <dbReference type="NCBI Taxonomy" id="369791"/>
    <lineage>
        <taxon>Bacteria</taxon>
        <taxon>Pseudomonadati</taxon>
        <taxon>Bacteroidota</taxon>
        <taxon>Flavobacteriia</taxon>
        <taxon>Flavobacteriales</taxon>
        <taxon>Flavobacteriaceae</taxon>
        <taxon>Mesonia</taxon>
    </lineage>
</organism>
<keyword evidence="4" id="KW-1185">Reference proteome</keyword>
<reference evidence="4" key="1">
    <citation type="journal article" date="2019" name="Int. J. Syst. Evol. Microbiol.">
        <title>The Global Catalogue of Microorganisms (GCM) 10K type strain sequencing project: providing services to taxonomists for standard genome sequencing and annotation.</title>
        <authorList>
            <consortium name="The Broad Institute Genomics Platform"/>
            <consortium name="The Broad Institute Genome Sequencing Center for Infectious Disease"/>
            <person name="Wu L."/>
            <person name="Ma J."/>
        </authorList>
    </citation>
    <scope>NUCLEOTIDE SEQUENCE [LARGE SCALE GENOMIC DNA]</scope>
    <source>
        <strain evidence="4">KCTC 12708</strain>
    </source>
</reference>
<dbReference type="InterPro" id="IPR001296">
    <property type="entry name" value="Glyco_trans_1"/>
</dbReference>
<feature type="domain" description="Glycosyltransferase subfamily 4-like N-terminal" evidence="2">
    <location>
        <begin position="14"/>
        <end position="180"/>
    </location>
</feature>
<dbReference type="Gene3D" id="3.40.50.2000">
    <property type="entry name" value="Glycogen Phosphorylase B"/>
    <property type="match status" value="2"/>
</dbReference>
<dbReference type="Proteomes" id="UP000615593">
    <property type="component" value="Unassembled WGS sequence"/>
</dbReference>
<sequence>MKILYLTNQFYLHGGIEKILSQKINYLLDAGYEVVLCTSEHQNREYVYPLNKRLKHIDLKVDYIRNKSYFHPKNLIKSWVHFRRLKKIIHHEQPDVIISVNYTPEQYFIPFIEKKIPKVKEFHSSGDTLYFKNNLIGMLKKQLFSLFNYYHCLVVLNPDEIKYYPFSNIKVIPNFINLEKGFKIEPTKQKIILAAGRIAPVKQFDHLIAVWARIGSYFPDWQVKIFGEGDVILTNELKHQINSLKVNNIQLMGSTNQLDKEMQNASVYAMTSANECFPMVLLEAQAAAISIIAYDCPNGPRNILENDLSGILTQPNSIPDFAASLKRLLKDENLRLEMGARAVKQVKQFSPENVMGMWEDLFKDLNK</sequence>
<evidence type="ECO:0000259" key="1">
    <source>
        <dbReference type="Pfam" id="PF00534"/>
    </source>
</evidence>
<dbReference type="EMBL" id="BMWY01000004">
    <property type="protein sequence ID" value="GGZ56836.1"/>
    <property type="molecule type" value="Genomic_DNA"/>
</dbReference>
<dbReference type="Pfam" id="PF13439">
    <property type="entry name" value="Glyco_transf_4"/>
    <property type="match status" value="1"/>
</dbReference>
<evidence type="ECO:0000313" key="4">
    <source>
        <dbReference type="Proteomes" id="UP000615593"/>
    </source>
</evidence>
<dbReference type="Pfam" id="PF00534">
    <property type="entry name" value="Glycos_transf_1"/>
    <property type="match status" value="1"/>
</dbReference>
<name>A0ABQ3BTC0_9FLAO</name>
<dbReference type="RefSeq" id="WP_027885622.1">
    <property type="nucleotide sequence ID" value="NZ_BMWY01000004.1"/>
</dbReference>
<accession>A0ABQ3BTC0</accession>
<evidence type="ECO:0000259" key="2">
    <source>
        <dbReference type="Pfam" id="PF13439"/>
    </source>
</evidence>
<dbReference type="InterPro" id="IPR028098">
    <property type="entry name" value="Glyco_trans_4-like_N"/>
</dbReference>
<protein>
    <submittedName>
        <fullName evidence="3">Glycosyl transferase</fullName>
    </submittedName>
</protein>
<dbReference type="PANTHER" id="PTHR12526:SF630">
    <property type="entry name" value="GLYCOSYLTRANSFERASE"/>
    <property type="match status" value="1"/>
</dbReference>
<comment type="caution">
    <text evidence="3">The sequence shown here is derived from an EMBL/GenBank/DDBJ whole genome shotgun (WGS) entry which is preliminary data.</text>
</comment>